<evidence type="ECO:0000259" key="8">
    <source>
        <dbReference type="Pfam" id="PF06808"/>
    </source>
</evidence>
<keyword evidence="10" id="KW-1185">Reference proteome</keyword>
<keyword evidence="3 7" id="KW-0997">Cell inner membrane</keyword>
<feature type="transmembrane region" description="Helical" evidence="7">
    <location>
        <begin position="316"/>
        <end position="333"/>
    </location>
</feature>
<keyword evidence="6 7" id="KW-0472">Membrane</keyword>
<dbReference type="STRING" id="1232683.ADIMK_2116"/>
<keyword evidence="5 7" id="KW-1133">Transmembrane helix</keyword>
<protein>
    <recommendedName>
        <fullName evidence="7">TRAP transporter large permease protein</fullName>
    </recommendedName>
</protein>
<keyword evidence="2" id="KW-1003">Cell membrane</keyword>
<comment type="function">
    <text evidence="7">Part of the tripartite ATP-independent periplasmic (TRAP) transport system.</text>
</comment>
<proteinExistence type="inferred from homology"/>
<dbReference type="AlphaFoldDB" id="A0A081FYQ5"/>
<feature type="transmembrane region" description="Helical" evidence="7">
    <location>
        <begin position="180"/>
        <end position="203"/>
    </location>
</feature>
<evidence type="ECO:0000256" key="3">
    <source>
        <dbReference type="ARBA" id="ARBA00022519"/>
    </source>
</evidence>
<dbReference type="NCBIfam" id="TIGR00786">
    <property type="entry name" value="dctM"/>
    <property type="match status" value="1"/>
</dbReference>
<feature type="transmembrane region" description="Helical" evidence="7">
    <location>
        <begin position="99"/>
        <end position="120"/>
    </location>
</feature>
<evidence type="ECO:0000256" key="4">
    <source>
        <dbReference type="ARBA" id="ARBA00022692"/>
    </source>
</evidence>
<dbReference type="InterPro" id="IPR010656">
    <property type="entry name" value="DctM"/>
</dbReference>
<sequence>MTDIQLAFAMMALLMVLMGFRIPIALSMLGCGALGYTLLAGMPSLLEYLGTAPVDKFSTYDLSVVPLFILMGELATRAGITAELFRTCNTWVGHMKGGLAMAAVAGCAAFGAICGSSLATASTMGKVALPEMKRLKYAGGLSAGSLAAGGTLGILIPPSMVLIIFAVLTEQNISKMFIAAFAPGFLAAFGYMLAIAIYVRLYPNSGPRGEKTSFKDKLRSTKDVWHITLIFLIVLGGIYLGFFTPNEAAAVGVVLTAILAFTHGRMSLADFRESILRTAVSSAMIFFIVFGADLFSVFIALSQLPAAGVELIENSGLSPYTVLILMLLTYLVMGCFLDSLAMILLTIPIYFPMIIAMDFGFPVDDVGIWFGILALVVVEVGLITPPVGMNVFIIKSFDSSLTLGACFRGVVPFLMSDIVRVGMLVAFPSITLALVHLLG</sequence>
<reference evidence="9 10" key="1">
    <citation type="submission" date="2014-04" db="EMBL/GenBank/DDBJ databases">
        <title>Marinobacterium kochiensis sp. nov., isolated from sediment sample collected from Kochi backwaters in Kerala, India.</title>
        <authorList>
            <person name="Singh A."/>
            <person name="Pinnaka A.K."/>
        </authorList>
    </citation>
    <scope>NUCLEOTIDE SEQUENCE [LARGE SCALE GENOMIC DNA]</scope>
    <source>
        <strain evidence="9 10">AK27</strain>
    </source>
</reference>
<dbReference type="Proteomes" id="UP000028252">
    <property type="component" value="Unassembled WGS sequence"/>
</dbReference>
<feature type="transmembrane region" description="Helical" evidence="7">
    <location>
        <begin position="141"/>
        <end position="168"/>
    </location>
</feature>
<feature type="domain" description="TRAP C4-dicarboxylate transport system permease DctM subunit" evidence="8">
    <location>
        <begin position="12"/>
        <end position="429"/>
    </location>
</feature>
<feature type="transmembrane region" description="Helical" evidence="7">
    <location>
        <begin position="224"/>
        <end position="242"/>
    </location>
</feature>
<feature type="transmembrane region" description="Helical" evidence="7">
    <location>
        <begin position="418"/>
        <end position="438"/>
    </location>
</feature>
<dbReference type="eggNOG" id="COG1593">
    <property type="taxonomic scope" value="Bacteria"/>
</dbReference>
<comment type="similarity">
    <text evidence="7">Belongs to the TRAP transporter large permease family.</text>
</comment>
<dbReference type="PANTHER" id="PTHR33362">
    <property type="entry name" value="SIALIC ACID TRAP TRANSPORTER PERMEASE PROTEIN SIAT-RELATED"/>
    <property type="match status" value="1"/>
</dbReference>
<evidence type="ECO:0000256" key="6">
    <source>
        <dbReference type="ARBA" id="ARBA00023136"/>
    </source>
</evidence>
<accession>A0A081FYQ5</accession>
<evidence type="ECO:0000256" key="7">
    <source>
        <dbReference type="RuleBase" id="RU369079"/>
    </source>
</evidence>
<keyword evidence="4 7" id="KW-0812">Transmembrane</keyword>
<dbReference type="InterPro" id="IPR004681">
    <property type="entry name" value="TRAP_DctM"/>
</dbReference>
<keyword evidence="7" id="KW-0813">Transport</keyword>
<comment type="subcellular location">
    <subcellularLocation>
        <location evidence="1 7">Cell inner membrane</location>
        <topology evidence="1 7">Multi-pass membrane protein</topology>
    </subcellularLocation>
</comment>
<feature type="transmembrane region" description="Helical" evidence="7">
    <location>
        <begin position="367"/>
        <end position="393"/>
    </location>
</feature>
<gene>
    <name evidence="9" type="ORF">ADIMK_2116</name>
</gene>
<dbReference type="GO" id="GO:0005886">
    <property type="term" value="C:plasma membrane"/>
    <property type="evidence" value="ECO:0007669"/>
    <property type="project" value="UniProtKB-SubCell"/>
</dbReference>
<dbReference type="PATRIC" id="fig|1232683.4.peg.2075"/>
<dbReference type="PIRSF" id="PIRSF006066">
    <property type="entry name" value="HI0050"/>
    <property type="match status" value="1"/>
</dbReference>
<dbReference type="RefSeq" id="WP_036187591.1">
    <property type="nucleotide sequence ID" value="NZ_JMQN01000030.1"/>
</dbReference>
<dbReference type="Pfam" id="PF06808">
    <property type="entry name" value="DctM"/>
    <property type="match status" value="1"/>
</dbReference>
<dbReference type="PANTHER" id="PTHR33362:SF5">
    <property type="entry name" value="C4-DICARBOXYLATE TRAP TRANSPORTER LARGE PERMEASE PROTEIN DCTM"/>
    <property type="match status" value="1"/>
</dbReference>
<evidence type="ECO:0000313" key="9">
    <source>
        <dbReference type="EMBL" id="KEA63660.1"/>
    </source>
</evidence>
<dbReference type="EMBL" id="JMQN01000030">
    <property type="protein sequence ID" value="KEA63660.1"/>
    <property type="molecule type" value="Genomic_DNA"/>
</dbReference>
<feature type="transmembrane region" description="Helical" evidence="7">
    <location>
        <begin position="340"/>
        <end position="361"/>
    </location>
</feature>
<evidence type="ECO:0000256" key="5">
    <source>
        <dbReference type="ARBA" id="ARBA00022989"/>
    </source>
</evidence>
<evidence type="ECO:0000256" key="1">
    <source>
        <dbReference type="ARBA" id="ARBA00004429"/>
    </source>
</evidence>
<feature type="transmembrane region" description="Helical" evidence="7">
    <location>
        <begin position="280"/>
        <end position="304"/>
    </location>
</feature>
<evidence type="ECO:0000313" key="10">
    <source>
        <dbReference type="Proteomes" id="UP000028252"/>
    </source>
</evidence>
<feature type="transmembrane region" description="Helical" evidence="7">
    <location>
        <begin position="248"/>
        <end position="268"/>
    </location>
</feature>
<evidence type="ECO:0000256" key="2">
    <source>
        <dbReference type="ARBA" id="ARBA00022475"/>
    </source>
</evidence>
<organism evidence="9 10">
    <name type="scientific">Marinobacterium lacunae</name>
    <dbReference type="NCBI Taxonomy" id="1232683"/>
    <lineage>
        <taxon>Bacteria</taxon>
        <taxon>Pseudomonadati</taxon>
        <taxon>Pseudomonadota</taxon>
        <taxon>Gammaproteobacteria</taxon>
        <taxon>Oceanospirillales</taxon>
        <taxon>Oceanospirillaceae</taxon>
        <taxon>Marinobacterium</taxon>
    </lineage>
</organism>
<comment type="caution">
    <text evidence="9">The sequence shown here is derived from an EMBL/GenBank/DDBJ whole genome shotgun (WGS) entry which is preliminary data.</text>
</comment>
<comment type="subunit">
    <text evidence="7">The complex comprises the extracytoplasmic solute receptor protein and the two transmembrane proteins.</text>
</comment>
<dbReference type="GO" id="GO:0022857">
    <property type="term" value="F:transmembrane transporter activity"/>
    <property type="evidence" value="ECO:0007669"/>
    <property type="project" value="UniProtKB-UniRule"/>
</dbReference>
<dbReference type="OrthoDB" id="9796052at2"/>
<feature type="transmembrane region" description="Helical" evidence="7">
    <location>
        <begin position="12"/>
        <end position="39"/>
    </location>
</feature>
<name>A0A081FYQ5_9GAMM</name>